<evidence type="ECO:0000256" key="1">
    <source>
        <dbReference type="ARBA" id="ARBA00022553"/>
    </source>
</evidence>
<dbReference type="Pfam" id="PF00196">
    <property type="entry name" value="GerE"/>
    <property type="match status" value="1"/>
</dbReference>
<sequence>MNRTRVLLVDSQRIILEGISMLISANEKLHLVGTAENAVDALNLMELNEIDLVIADCQAPDFSGIELCLQTRYRYPHIKTILLTMVEEKTHIRNAILAGIEGYVLKNASSEELYYAIQSVMNGNKYFCNNIITKLAREAKVYTEKFSDLLIPKVSSRELEVLRLIAQEFSTTEIADRLFISHPTAESHRRNLIRKLGVKGSIGLALYAVRHKII</sequence>
<dbReference type="RefSeq" id="WP_215231651.1">
    <property type="nucleotide sequence ID" value="NZ_CAJRAU010000001.1"/>
</dbReference>
<proteinExistence type="predicted"/>
<organism evidence="6 7">
    <name type="scientific">Dyadobacter linearis</name>
    <dbReference type="NCBI Taxonomy" id="2823330"/>
    <lineage>
        <taxon>Bacteria</taxon>
        <taxon>Pseudomonadati</taxon>
        <taxon>Bacteroidota</taxon>
        <taxon>Cytophagia</taxon>
        <taxon>Cytophagales</taxon>
        <taxon>Spirosomataceae</taxon>
        <taxon>Dyadobacter</taxon>
    </lineage>
</organism>
<feature type="modified residue" description="4-aspartylphosphate" evidence="3">
    <location>
        <position position="56"/>
    </location>
</feature>
<dbReference type="PANTHER" id="PTHR43214">
    <property type="entry name" value="TWO-COMPONENT RESPONSE REGULATOR"/>
    <property type="match status" value="1"/>
</dbReference>
<keyword evidence="2" id="KW-0238">DNA-binding</keyword>
<dbReference type="InterPro" id="IPR001789">
    <property type="entry name" value="Sig_transdc_resp-reg_receiver"/>
</dbReference>
<keyword evidence="1 3" id="KW-0597">Phosphoprotein</keyword>
<dbReference type="CDD" id="cd17535">
    <property type="entry name" value="REC_NarL-like"/>
    <property type="match status" value="1"/>
</dbReference>
<dbReference type="InterPro" id="IPR011006">
    <property type="entry name" value="CheY-like_superfamily"/>
</dbReference>
<dbReference type="EMBL" id="CAJRAU010000001">
    <property type="protein sequence ID" value="CAG5067480.1"/>
    <property type="molecule type" value="Genomic_DNA"/>
</dbReference>
<gene>
    <name evidence="6" type="primary">nreC_2</name>
    <name evidence="6" type="ORF">DYBT9623_00201</name>
</gene>
<protein>
    <submittedName>
        <fullName evidence="6">Oxygen regulatory protein NreC</fullName>
    </submittedName>
</protein>
<evidence type="ECO:0000256" key="3">
    <source>
        <dbReference type="PROSITE-ProRule" id="PRU00169"/>
    </source>
</evidence>
<evidence type="ECO:0000313" key="7">
    <source>
        <dbReference type="Proteomes" id="UP000679725"/>
    </source>
</evidence>
<dbReference type="InterPro" id="IPR016032">
    <property type="entry name" value="Sig_transdc_resp-reg_C-effctor"/>
</dbReference>
<dbReference type="Proteomes" id="UP000679725">
    <property type="component" value="Unassembled WGS sequence"/>
</dbReference>
<name>A0ABM8UJQ7_9BACT</name>
<reference evidence="6 7" key="1">
    <citation type="submission" date="2021-04" db="EMBL/GenBank/DDBJ databases">
        <authorList>
            <person name="Rodrigo-Torres L."/>
            <person name="Arahal R. D."/>
            <person name="Lucena T."/>
        </authorList>
    </citation>
    <scope>NUCLEOTIDE SEQUENCE [LARGE SCALE GENOMIC DNA]</scope>
    <source>
        <strain evidence="6 7">CECT 9623</strain>
    </source>
</reference>
<dbReference type="SMART" id="SM00448">
    <property type="entry name" value="REC"/>
    <property type="match status" value="1"/>
</dbReference>
<evidence type="ECO:0000256" key="2">
    <source>
        <dbReference type="ARBA" id="ARBA00023125"/>
    </source>
</evidence>
<dbReference type="Pfam" id="PF00072">
    <property type="entry name" value="Response_reg"/>
    <property type="match status" value="1"/>
</dbReference>
<dbReference type="SMART" id="SM00421">
    <property type="entry name" value="HTH_LUXR"/>
    <property type="match status" value="1"/>
</dbReference>
<dbReference type="SUPFAM" id="SSF52172">
    <property type="entry name" value="CheY-like"/>
    <property type="match status" value="1"/>
</dbReference>
<evidence type="ECO:0000313" key="6">
    <source>
        <dbReference type="EMBL" id="CAG5067480.1"/>
    </source>
</evidence>
<dbReference type="PROSITE" id="PS50043">
    <property type="entry name" value="HTH_LUXR_2"/>
    <property type="match status" value="1"/>
</dbReference>
<dbReference type="InterPro" id="IPR058245">
    <property type="entry name" value="NreC/VraR/RcsB-like_REC"/>
</dbReference>
<dbReference type="PANTHER" id="PTHR43214:SF43">
    <property type="entry name" value="TWO-COMPONENT RESPONSE REGULATOR"/>
    <property type="match status" value="1"/>
</dbReference>
<dbReference type="CDD" id="cd06170">
    <property type="entry name" value="LuxR_C_like"/>
    <property type="match status" value="1"/>
</dbReference>
<feature type="domain" description="HTH luxR-type" evidence="4">
    <location>
        <begin position="147"/>
        <end position="212"/>
    </location>
</feature>
<evidence type="ECO:0000259" key="5">
    <source>
        <dbReference type="PROSITE" id="PS50110"/>
    </source>
</evidence>
<dbReference type="InterPro" id="IPR000792">
    <property type="entry name" value="Tscrpt_reg_LuxR_C"/>
</dbReference>
<keyword evidence="7" id="KW-1185">Reference proteome</keyword>
<dbReference type="PROSITE" id="PS50110">
    <property type="entry name" value="RESPONSE_REGULATORY"/>
    <property type="match status" value="1"/>
</dbReference>
<dbReference type="PRINTS" id="PR00038">
    <property type="entry name" value="HTHLUXR"/>
</dbReference>
<feature type="domain" description="Response regulatory" evidence="5">
    <location>
        <begin position="5"/>
        <end position="121"/>
    </location>
</feature>
<accession>A0ABM8UJQ7</accession>
<dbReference type="Gene3D" id="3.40.50.2300">
    <property type="match status" value="1"/>
</dbReference>
<evidence type="ECO:0000259" key="4">
    <source>
        <dbReference type="PROSITE" id="PS50043"/>
    </source>
</evidence>
<dbReference type="InterPro" id="IPR039420">
    <property type="entry name" value="WalR-like"/>
</dbReference>
<dbReference type="SUPFAM" id="SSF46894">
    <property type="entry name" value="C-terminal effector domain of the bipartite response regulators"/>
    <property type="match status" value="1"/>
</dbReference>
<comment type="caution">
    <text evidence="6">The sequence shown here is derived from an EMBL/GenBank/DDBJ whole genome shotgun (WGS) entry which is preliminary data.</text>
</comment>